<keyword evidence="6" id="KW-1185">Reference proteome</keyword>
<feature type="compositionally biased region" description="Basic and acidic residues" evidence="2">
    <location>
        <begin position="2109"/>
        <end position="2126"/>
    </location>
</feature>
<feature type="domain" description="C2 DOCK-type" evidence="3">
    <location>
        <begin position="486"/>
        <end position="695"/>
    </location>
</feature>
<dbReference type="Pfam" id="PF14429">
    <property type="entry name" value="DOCK-C2"/>
    <property type="match status" value="1"/>
</dbReference>
<feature type="region of interest" description="Disordered" evidence="2">
    <location>
        <begin position="1691"/>
        <end position="1711"/>
    </location>
</feature>
<dbReference type="GO" id="GO:0007264">
    <property type="term" value="P:small GTPase-mediated signal transduction"/>
    <property type="evidence" value="ECO:0007669"/>
    <property type="project" value="InterPro"/>
</dbReference>
<evidence type="ECO:0000313" key="5">
    <source>
        <dbReference type="EMBL" id="CAL6085881.1"/>
    </source>
</evidence>
<organism evidence="4">
    <name type="scientific">Hexamita inflata</name>
    <dbReference type="NCBI Taxonomy" id="28002"/>
    <lineage>
        <taxon>Eukaryota</taxon>
        <taxon>Metamonada</taxon>
        <taxon>Diplomonadida</taxon>
        <taxon>Hexamitidae</taxon>
        <taxon>Hexamitinae</taxon>
        <taxon>Hexamita</taxon>
    </lineage>
</organism>
<protein>
    <recommendedName>
        <fullName evidence="3">C2 DOCK-type domain-containing protein</fullName>
    </recommendedName>
</protein>
<dbReference type="InterPro" id="IPR026791">
    <property type="entry name" value="DOCK"/>
</dbReference>
<gene>
    <name evidence="4" type="ORF">HINF_LOCUS5497</name>
    <name evidence="5" type="ORF">HINF_LOCUS62892</name>
</gene>
<dbReference type="InterPro" id="IPR027007">
    <property type="entry name" value="C2_DOCK-type_domain"/>
</dbReference>
<dbReference type="Proteomes" id="UP001642409">
    <property type="component" value="Unassembled WGS sequence"/>
</dbReference>
<feature type="region of interest" description="Disordered" evidence="2">
    <location>
        <begin position="2099"/>
        <end position="2126"/>
    </location>
</feature>
<feature type="compositionally biased region" description="Polar residues" evidence="2">
    <location>
        <begin position="2099"/>
        <end position="2108"/>
    </location>
</feature>
<reference evidence="4" key="1">
    <citation type="submission" date="2023-06" db="EMBL/GenBank/DDBJ databases">
        <authorList>
            <person name="Kurt Z."/>
        </authorList>
    </citation>
    <scope>NUCLEOTIDE SEQUENCE</scope>
</reference>
<accession>A0AA86NDN9</accession>
<dbReference type="EMBL" id="CATOUU010000143">
    <property type="protein sequence ID" value="CAI9917852.1"/>
    <property type="molecule type" value="Genomic_DNA"/>
</dbReference>
<feature type="compositionally biased region" description="Basic and acidic residues" evidence="2">
    <location>
        <begin position="2216"/>
        <end position="2231"/>
    </location>
</feature>
<proteinExistence type="inferred from homology"/>
<sequence length="2237" mass="257500">MIPKSPLVAKPLAANVQQEIEFWVPPLQTPPESKLDTVNEISRVLKHGGTLPVIQVPHISPKLNLQDESAQTLASLASLGYMPEFYQEQQLCPTQEVTMNIAFALKKLNLGADQIPAIEPIWGSAALFQKKDSSFNRISEQFYFDMNDQDTQYLFKKSILHEPQRCFKVSLPQDTSNIFLVVRLERLLTANVNDAYEFYQELQRCAAEQTINVNKQEDFYKVYLKDVLSNLNLTAQRRQQMQEILMKYQTKIHTTANRLGAVRQPFLIGFFPIDYKNNEAEPFTKCQLKQCVKAQTEDIQYLSEKNVSTGTLQSLQITPSMTYNIPNLVWVPWQNNNGRSIDEQIFNTFQDLVNLKIRPINYVHMEFNMCYMNFGLVQDGKIIFEQNAYFRNEMSPDQQELGYRQYYEQIRKTVEKLSRKEYESLKNKDPNLVFNSYLQLKYQQQKYSPVVEAQLSTQNCLDTVTAQQVINLLCFLPTLKLIESYRNLMLVQIQALSLDHVKYSARNLVIKVELRDQNKKALKNFISFYTGQGQCLSHFTSANYHNKQPLFYDEFKINLPEVLTPQHHLFFTVYHISISNYDKKMKDAPLNMDTNLSAQSNVEEFNNVIGQTQHKDQIVFNEIVLDDQGVFKQVAFGWSPLLTKDIQKQKYFDKVNTRYIINLVSNSTDYQILSREPKNSVGTLEMKMMLSSNLHFHHPDLHKFQEIFDSVKKLKAQNQINQLEYIVNKSNDLLGFLQNKEKSDALEYPVNQLIKNSIININFMVQSVLILTNHLNTETAIQNLIQCINNYFKIINDKVQMSKGKQMQFHCYQQFVDQIYSSKIGINNPKIELCLSYFPSSQLTQFLNIQGQLKSTDYVQAFHMMDKNLATAPKSNPLRYFEIPVTACFFEQNMSSTRMLPSQMIMSSYIKPQIADPNKILSGLTQFFITCANMRVEYFMILLQMLLQLDFSLLTDELVNQFIGAIRKSMAFTIVKNRTANDQSQERVTGQLVYYFSLFIVKAVENRQVEIKTIFSEVLSHDCRVTIDPLVIEILIQTKKVVENPLLLKQVIDVISQNIQADNKIASYYIDLLYKLVQLDSMLSSVLLTPEISMNLLNILIINAQKIIVDQHGGEKVDNSKRQMFVTMCVLLQNAERKYKDLTKLFVTDQCYSFAFCLLNELELFDEQKIQTKLQSIWDSESSKLKIQNDATSFTNMMRQIFIGIQGLDQNISKYSSSSSSKPIIHMNMFKNTQKVQDNMIQSDTVKATSALKNRFLNKNKGLSKTMNDTSTTSVNLAQVIAEANSQPAESVQDKEEETRCMHTFISYLIQKQIEKWILIIMDNNMDCVDILISLLDSIQQKEQISVIPCFTKFFALHNQLINPNQYEKICNIILHEVAANVNTKSEQDYKILLTMIQQKQTIVFDCVMKFSEKSTDEESKNAHNFLEQVTEFIKQNAFTKLKQSAERYTEIVRKLKSVISNSRTLKGIFIDKDGFIDLGRVIDLSCAELQELSAIKKHEQMKAIEIKVKDSQFLPEAAYANIECAFLVAESLLNTQRGKELYTTMLERLAPLMGRSSRLYQKSVIKESTLTIAILLNHLQQAATYFSEYGVPDFVIKINNLIREIFLDFGLMLEDYSNLDQLKQLQTQETASERKKLGFFYRVGFYSLFEELQINRECPEYIYHEQQSCRINDMSSKIIQQYRPIVKKLRNQDDNKVDSNSNKELSGQSSEFSLQQSGSINASMSNHNQSLTLTGSTGFQTIGTLKPADFEKLAHTKQEECVVVLSETDRKKLEADVGYGEVLYVSVQDTRPFEFFAESEGLLDEEFSISHLIINQLKLLGFTEEIEKRKFRSKQFCNNVFTAQTPTKDKPFGGVFQHFYFTADFLPSYKQRQKIEKTITVRLHPMVCQAQSFVNKAEILKFTSLEAVNHLISSIFGTFVTMVNEGPIAVTKYFFETQNLEQNKQVVQATDEDYDNGHSLAKTAVLNNKKEKYTIINGIYETSQTEAELKDQYAKAIRKMFQNGSDLIKKIRDTLPPNSDQHALLEKSRLGFNTGCSQIAAIQGMGVYDFPSLLVESKVELTDSNKRMSRTLKADESILEKPASELDISKDESVTNALSIDPSQNPQKQEDKNEGKALGLKRNESKLDVKQTKTINEVSIDLAKSQTDKKVNEPVINTNNSGVNELEHWNQKPKPVEKSQTVEPQKVETKPIETTKTENSDKLTVAQKIAFFAKQKEMKDSEKKEKKPDNEYQLYK</sequence>
<evidence type="ECO:0000256" key="1">
    <source>
        <dbReference type="PROSITE-ProRule" id="PRU00983"/>
    </source>
</evidence>
<feature type="compositionally biased region" description="Polar residues" evidence="2">
    <location>
        <begin position="1699"/>
        <end position="1711"/>
    </location>
</feature>
<feature type="compositionally biased region" description="Basic and acidic residues" evidence="2">
    <location>
        <begin position="2186"/>
        <end position="2202"/>
    </location>
</feature>
<evidence type="ECO:0000259" key="3">
    <source>
        <dbReference type="PROSITE" id="PS51650"/>
    </source>
</evidence>
<dbReference type="Gene3D" id="2.60.40.150">
    <property type="entry name" value="C2 domain"/>
    <property type="match status" value="1"/>
</dbReference>
<evidence type="ECO:0000313" key="6">
    <source>
        <dbReference type="Proteomes" id="UP001642409"/>
    </source>
</evidence>
<name>A0AA86NDN9_9EUKA</name>
<dbReference type="EMBL" id="CAXDID020000389">
    <property type="protein sequence ID" value="CAL6085881.1"/>
    <property type="molecule type" value="Genomic_DNA"/>
</dbReference>
<evidence type="ECO:0000256" key="2">
    <source>
        <dbReference type="SAM" id="MobiDB-lite"/>
    </source>
</evidence>
<feature type="compositionally biased region" description="Basic and acidic residues" evidence="2">
    <location>
        <begin position="2166"/>
        <end position="2178"/>
    </location>
</feature>
<feature type="region of interest" description="Disordered" evidence="2">
    <location>
        <begin position="2154"/>
        <end position="2202"/>
    </location>
</feature>
<comment type="similarity">
    <text evidence="1">Belongs to the DOCK family.</text>
</comment>
<reference evidence="5 6" key="2">
    <citation type="submission" date="2024-07" db="EMBL/GenBank/DDBJ databases">
        <authorList>
            <person name="Akdeniz Z."/>
        </authorList>
    </citation>
    <scope>NUCLEOTIDE SEQUENCE [LARGE SCALE GENOMIC DNA]</scope>
</reference>
<dbReference type="PROSITE" id="PS51650">
    <property type="entry name" value="C2_DOCK"/>
    <property type="match status" value="1"/>
</dbReference>
<dbReference type="GO" id="GO:0005085">
    <property type="term" value="F:guanyl-nucleotide exchange factor activity"/>
    <property type="evidence" value="ECO:0007669"/>
    <property type="project" value="InterPro"/>
</dbReference>
<feature type="region of interest" description="Disordered" evidence="2">
    <location>
        <begin position="2216"/>
        <end position="2237"/>
    </location>
</feature>
<dbReference type="PANTHER" id="PTHR23317">
    <property type="entry name" value="DEDICATOR OF CYTOKINESIS DOCK"/>
    <property type="match status" value="1"/>
</dbReference>
<comment type="caution">
    <text evidence="4">The sequence shown here is derived from an EMBL/GenBank/DDBJ whole genome shotgun (WGS) entry which is preliminary data.</text>
</comment>
<dbReference type="PANTHER" id="PTHR23317:SF76">
    <property type="entry name" value="LD20667P"/>
    <property type="match status" value="1"/>
</dbReference>
<evidence type="ECO:0000313" key="4">
    <source>
        <dbReference type="EMBL" id="CAI9917852.1"/>
    </source>
</evidence>
<dbReference type="InterPro" id="IPR035892">
    <property type="entry name" value="C2_domain_sf"/>
</dbReference>